<evidence type="ECO:0000313" key="5">
    <source>
        <dbReference type="EMBL" id="MDQ7250279.1"/>
    </source>
</evidence>
<evidence type="ECO:0000256" key="3">
    <source>
        <dbReference type="RuleBase" id="RU003345"/>
    </source>
</evidence>
<evidence type="ECO:0000256" key="1">
    <source>
        <dbReference type="ARBA" id="ARBA00023002"/>
    </source>
</evidence>
<feature type="active site" evidence="2">
    <location>
        <position position="231"/>
    </location>
</feature>
<accession>A0ABU0YRD7</accession>
<sequence length="463" mass="50249">MPATQKTITPIDNSVYVERPYATAQEIAATLKTAAEAQRAWKQVPVAERGRLISKAVDIFLTHKDAIAEEITRQMGRPISQSPGEMRGFEERARYMIGIAPEALADIEAKDKPGFTRFIHREPLGVVFIVAPWNYPYLTSVNGVVPALMAGNAVVLKHSAQTPLCAERFQEAFDVAGLPKGIFQHLVLTHEDTAKVIAAPETAYVNFTGSVAGGHAVQQAALGKFMGMGLELGGKDPAYVRADANLAHAVENLVDGAMFNSGQCCCAIERIYVHESLYDKFVEGFADLTRKYKLGNPLDKDTNLGPMVRTSAAEFVRGQIADAVRAGAKALIDEKAFAASKPGTPYLAPQVLVNVDHKMSVMSEESFGPVIGIMKVKSDDEAITLMNDSKFGLTAALWTMDEAAAKKIGHAIDTGTVYMNRCDYLDPALAWVGVKDSGRGATLSRVGYEMLTRPKSFHLRTQL</sequence>
<dbReference type="InterPro" id="IPR016162">
    <property type="entry name" value="Ald_DH_N"/>
</dbReference>
<dbReference type="RefSeq" id="WP_379959326.1">
    <property type="nucleotide sequence ID" value="NZ_JAUYVI010000006.1"/>
</dbReference>
<evidence type="ECO:0000259" key="4">
    <source>
        <dbReference type="Pfam" id="PF00171"/>
    </source>
</evidence>
<dbReference type="CDD" id="cd07102">
    <property type="entry name" value="ALDH_EDX86601"/>
    <property type="match status" value="1"/>
</dbReference>
<protein>
    <submittedName>
        <fullName evidence="5">Aldehyde dehydrogenase family protein</fullName>
    </submittedName>
</protein>
<name>A0ABU0YRD7_9PROT</name>
<dbReference type="Gene3D" id="3.40.605.10">
    <property type="entry name" value="Aldehyde Dehydrogenase, Chain A, domain 1"/>
    <property type="match status" value="1"/>
</dbReference>
<dbReference type="InterPro" id="IPR016161">
    <property type="entry name" value="Ald_DH/histidinol_DH"/>
</dbReference>
<dbReference type="Proteomes" id="UP001230156">
    <property type="component" value="Unassembled WGS sequence"/>
</dbReference>
<gene>
    <name evidence="5" type="ORF">Q8A70_21490</name>
</gene>
<feature type="domain" description="Aldehyde dehydrogenase" evidence="4">
    <location>
        <begin position="5"/>
        <end position="456"/>
    </location>
</feature>
<keyword evidence="6" id="KW-1185">Reference proteome</keyword>
<dbReference type="EMBL" id="JAUYVI010000006">
    <property type="protein sequence ID" value="MDQ7250279.1"/>
    <property type="molecule type" value="Genomic_DNA"/>
</dbReference>
<reference evidence="6" key="1">
    <citation type="submission" date="2023-08" db="EMBL/GenBank/DDBJ databases">
        <title>Rhodospirillaceae gen. nov., a novel taxon isolated from the Yangtze River Yuezi River estuary sludge.</title>
        <authorList>
            <person name="Ruan L."/>
        </authorList>
    </citation>
    <scope>NUCLEOTIDE SEQUENCE [LARGE SCALE GENOMIC DNA]</scope>
    <source>
        <strain evidence="6">R-7</strain>
    </source>
</reference>
<proteinExistence type="inferred from homology"/>
<dbReference type="InterPro" id="IPR015590">
    <property type="entry name" value="Aldehyde_DH_dom"/>
</dbReference>
<dbReference type="InterPro" id="IPR029510">
    <property type="entry name" value="Ald_DH_CS_GLU"/>
</dbReference>
<dbReference type="PROSITE" id="PS00687">
    <property type="entry name" value="ALDEHYDE_DEHYDR_GLU"/>
    <property type="match status" value="1"/>
</dbReference>
<keyword evidence="1 3" id="KW-0560">Oxidoreductase</keyword>
<dbReference type="InterPro" id="IPR016163">
    <property type="entry name" value="Ald_DH_C"/>
</dbReference>
<dbReference type="PANTHER" id="PTHR11699">
    <property type="entry name" value="ALDEHYDE DEHYDROGENASE-RELATED"/>
    <property type="match status" value="1"/>
</dbReference>
<dbReference type="Gene3D" id="3.40.309.10">
    <property type="entry name" value="Aldehyde Dehydrogenase, Chain A, domain 2"/>
    <property type="match status" value="1"/>
</dbReference>
<dbReference type="Pfam" id="PF00171">
    <property type="entry name" value="Aldedh"/>
    <property type="match status" value="1"/>
</dbReference>
<comment type="caution">
    <text evidence="5">The sequence shown here is derived from an EMBL/GenBank/DDBJ whole genome shotgun (WGS) entry which is preliminary data.</text>
</comment>
<evidence type="ECO:0000313" key="6">
    <source>
        <dbReference type="Proteomes" id="UP001230156"/>
    </source>
</evidence>
<evidence type="ECO:0000256" key="2">
    <source>
        <dbReference type="PROSITE-ProRule" id="PRU10007"/>
    </source>
</evidence>
<comment type="similarity">
    <text evidence="3">Belongs to the aldehyde dehydrogenase family.</text>
</comment>
<organism evidence="5 6">
    <name type="scientific">Dongia sedimenti</name>
    <dbReference type="NCBI Taxonomy" id="3064282"/>
    <lineage>
        <taxon>Bacteria</taxon>
        <taxon>Pseudomonadati</taxon>
        <taxon>Pseudomonadota</taxon>
        <taxon>Alphaproteobacteria</taxon>
        <taxon>Rhodospirillales</taxon>
        <taxon>Dongiaceae</taxon>
        <taxon>Dongia</taxon>
    </lineage>
</organism>
<dbReference type="SUPFAM" id="SSF53720">
    <property type="entry name" value="ALDH-like"/>
    <property type="match status" value="1"/>
</dbReference>